<dbReference type="SUPFAM" id="SSF48371">
    <property type="entry name" value="ARM repeat"/>
    <property type="match status" value="1"/>
</dbReference>
<dbReference type="AlphaFoldDB" id="A0A4R4DT64"/>
<evidence type="ECO:0000313" key="1">
    <source>
        <dbReference type="EMBL" id="TCZ64996.1"/>
    </source>
</evidence>
<dbReference type="InterPro" id="IPR011989">
    <property type="entry name" value="ARM-like"/>
</dbReference>
<dbReference type="InterPro" id="IPR016024">
    <property type="entry name" value="ARM-type_fold"/>
</dbReference>
<protein>
    <submittedName>
        <fullName evidence="1">HEAT repeat domain-containing protein</fullName>
    </submittedName>
</protein>
<accession>A0A4R4DT64</accession>
<gene>
    <name evidence="1" type="ORF">EXY23_06405</name>
</gene>
<organism evidence="1 2">
    <name type="scientific">Roseicella aquatilis</name>
    <dbReference type="NCBI Taxonomy" id="2527868"/>
    <lineage>
        <taxon>Bacteria</taxon>
        <taxon>Pseudomonadati</taxon>
        <taxon>Pseudomonadota</taxon>
        <taxon>Alphaproteobacteria</taxon>
        <taxon>Acetobacterales</taxon>
        <taxon>Roseomonadaceae</taxon>
        <taxon>Roseicella</taxon>
    </lineage>
</organism>
<comment type="caution">
    <text evidence="1">The sequence shown here is derived from an EMBL/GenBank/DDBJ whole genome shotgun (WGS) entry which is preliminary data.</text>
</comment>
<dbReference type="RefSeq" id="WP_132285777.1">
    <property type="nucleotide sequence ID" value="NZ_SKBM01000004.1"/>
</dbReference>
<sequence>MALLRRRASAPAMVADEPVERAPRAPEALLATLRSGATRAERREAALDLTAMPETAGALAAALDEEDDPSVRDAIVTALIAIGTGTAAAGLAGLLRSKDAALRNAAIEALQQMGEAAGEHVERLLASPDPDLRIFAVNVIEVLRHASAGVWLRQVLEEDPEVNVGLAAVEVLTQLGGPEDVPVLRAFAGRFPNEPFVDFAVDLACRRAIAAGAA</sequence>
<dbReference type="Proteomes" id="UP000295023">
    <property type="component" value="Unassembled WGS sequence"/>
</dbReference>
<dbReference type="OrthoDB" id="7359267at2"/>
<dbReference type="EMBL" id="SKBM01000004">
    <property type="protein sequence ID" value="TCZ64996.1"/>
    <property type="molecule type" value="Genomic_DNA"/>
</dbReference>
<reference evidence="1 2" key="1">
    <citation type="submission" date="2019-03" db="EMBL/GenBank/DDBJ databases">
        <title>Paracraurococcus aquatilis NE82 genome sequence.</title>
        <authorList>
            <person name="Zhao Y."/>
            <person name="Du Z."/>
        </authorList>
    </citation>
    <scope>NUCLEOTIDE SEQUENCE [LARGE SCALE GENOMIC DNA]</scope>
    <source>
        <strain evidence="1 2">NE82</strain>
    </source>
</reference>
<name>A0A4R4DT64_9PROT</name>
<keyword evidence="2" id="KW-1185">Reference proteome</keyword>
<dbReference type="Gene3D" id="1.25.10.10">
    <property type="entry name" value="Leucine-rich Repeat Variant"/>
    <property type="match status" value="1"/>
</dbReference>
<evidence type="ECO:0000313" key="2">
    <source>
        <dbReference type="Proteomes" id="UP000295023"/>
    </source>
</evidence>
<proteinExistence type="predicted"/>
<dbReference type="Pfam" id="PF13646">
    <property type="entry name" value="HEAT_2"/>
    <property type="match status" value="2"/>
</dbReference>